<evidence type="ECO:0000313" key="5">
    <source>
        <dbReference type="Proteomes" id="UP000261540"/>
    </source>
</evidence>
<feature type="compositionally biased region" description="Polar residues" evidence="2">
    <location>
        <begin position="1"/>
        <end position="11"/>
    </location>
</feature>
<feature type="region of interest" description="Disordered" evidence="2">
    <location>
        <begin position="387"/>
        <end position="434"/>
    </location>
</feature>
<dbReference type="Pfam" id="PF15386">
    <property type="entry name" value="Tantalus"/>
    <property type="match status" value="1"/>
</dbReference>
<reference evidence="4" key="2">
    <citation type="submission" date="2025-09" db="UniProtKB">
        <authorList>
            <consortium name="Ensembl"/>
        </authorList>
    </citation>
    <scope>IDENTIFICATION</scope>
</reference>
<evidence type="ECO:0000256" key="1">
    <source>
        <dbReference type="ARBA" id="ARBA00022553"/>
    </source>
</evidence>
<proteinExistence type="predicted"/>
<feature type="region of interest" description="Disordered" evidence="2">
    <location>
        <begin position="494"/>
        <end position="518"/>
    </location>
</feature>
<keyword evidence="1" id="KW-0597">Phosphoprotein</keyword>
<feature type="compositionally biased region" description="Polar residues" evidence="2">
    <location>
        <begin position="400"/>
        <end position="416"/>
    </location>
</feature>
<name>A0A3B3T9R9_9TELE</name>
<dbReference type="Proteomes" id="UP000261540">
    <property type="component" value="Unplaced"/>
</dbReference>
<sequence length="1160" mass="124823">MLTTSASTSLRGGQRPSLPMSGPCHLPPLYQERTPRASKEPHWEERRAGDRDLDTDTCRPGSFTSHVKARCGQTLVLATRSGEDRMESEAVPLSACHKSGHVDSGRTRQMNGSTSEVQCVHMDDHVVKCSSQDKDVATGVTSDSVAHPVGPVVEGLGSLERLLTAHQEEMKRLLAGSLGPVCRRLEAVEQRVGQLCEQSATHSTDMALLSGRMDAFCDRLMASHVTVTTGARTSVWEGGERAAPGELASRRSHPCGNPVAVETDTDEGSVGELGSGSGEAEASRHEIGGSGEDVMGDTEPLETRTPPAGTSVQCMLGNYSPVSDFEDLEEELGTQEVTDCGVWPENVGLEAPKAAACEETPAVVQQTVTGSTTEPATCPGSWAEWQGSRVQRSGPPLEIQVSSNPVESSTDPSASAPNEMRTFEPDSALDDLSPPLANMEDRMVEHASTKDFLSFAGPVAESSATFMVLAEPCGVRTAPPSPQPMLVQFHRPGSVEGSGGRTEIPEGLATDCQEPGTMENREETTGLMSGEAAEASVCAVALPLSSDSNAWSRPAEGACWQSKGLSDGNEVQWGGQEIKMWTSPYFKPRTWNTQGAQTLPLCSYAQLGRRCSKPALGPHLECTLANALLPQRATAKAPEGGVLLPAALPVAPFRPPLTPLPGLANNAHKLLILGVGSLPHESRPLLQYLSEIARRLFPHIQSPEPLSAVCRSTPYRLRGVCPSFGARLKHCWSLQRPSARHSQLKGTNLAHGSALPDLDTGAIRSWKPLVTVGSLLLTPLDLGPFMPRCPSQGEVLEVLPPPSLSQLFQAAAGPPTASPSTPLSRGCFYKPGLHTALALSSPASLHLLARQRRPHPLAPPGSSSPHCALSRLLPSRDTLPPLAPLADHTGLSGMDDDHRWVILPPPPSGINHPAALPLILTSPAVLYSYSWCSGQDVHPDRTSAEMSAISLLDSPAPPTGLELPPSVSPSMPNGDTREMAHSFRDRTEVEFPVLPSCRSMEEGAPFEKVVGPQPDPRSKRVSQIRIRKTVPKPDNNLTPMGLPKPKRLKKKEFSLEEIYTNKNYRSPTGNRSLETIFEEPKEKNGALVCIGQQKRKRVLDFPDFTLPRKRRARAGVGPTRVKVTRGRGRRDRPDDADLDVMLIERLSELEDYFSRQGLED</sequence>
<dbReference type="Ensembl" id="ENSPKIT00000021006.1">
    <property type="protein sequence ID" value="ENSPKIP00000039992.1"/>
    <property type="gene ID" value="ENSPKIG00000017122.1"/>
</dbReference>
<evidence type="ECO:0000256" key="2">
    <source>
        <dbReference type="SAM" id="MobiDB-lite"/>
    </source>
</evidence>
<keyword evidence="5" id="KW-1185">Reference proteome</keyword>
<feature type="compositionally biased region" description="Basic and acidic residues" evidence="2">
    <location>
        <begin position="33"/>
        <end position="57"/>
    </location>
</feature>
<dbReference type="InterPro" id="IPR028149">
    <property type="entry name" value="Tantalus-like"/>
</dbReference>
<feature type="region of interest" description="Disordered" evidence="2">
    <location>
        <begin position="1"/>
        <end position="57"/>
    </location>
</feature>
<dbReference type="AlphaFoldDB" id="A0A3B3T9R9"/>
<feature type="domain" description="Tantalus-like" evidence="3">
    <location>
        <begin position="1037"/>
        <end position="1094"/>
    </location>
</feature>
<accession>A0A3B3T9R9</accession>
<organism evidence="4 5">
    <name type="scientific">Paramormyrops kingsleyae</name>
    <dbReference type="NCBI Taxonomy" id="1676925"/>
    <lineage>
        <taxon>Eukaryota</taxon>
        <taxon>Metazoa</taxon>
        <taxon>Chordata</taxon>
        <taxon>Craniata</taxon>
        <taxon>Vertebrata</taxon>
        <taxon>Euteleostomi</taxon>
        <taxon>Actinopterygii</taxon>
        <taxon>Neopterygii</taxon>
        <taxon>Teleostei</taxon>
        <taxon>Osteoglossocephala</taxon>
        <taxon>Osteoglossomorpha</taxon>
        <taxon>Osteoglossiformes</taxon>
        <taxon>Mormyridae</taxon>
        <taxon>Paramormyrops</taxon>
    </lineage>
</organism>
<dbReference type="STRING" id="1676925.ENSPKIP00000039992"/>
<dbReference type="PANTHER" id="PTHR14522:SF2">
    <property type="entry name" value="PROLINE-RICH PROTEIN 14"/>
    <property type="match status" value="1"/>
</dbReference>
<evidence type="ECO:0000313" key="4">
    <source>
        <dbReference type="Ensembl" id="ENSPKIP00000039992.1"/>
    </source>
</evidence>
<feature type="region of interest" description="Disordered" evidence="2">
    <location>
        <begin position="236"/>
        <end position="311"/>
    </location>
</feature>
<reference evidence="4" key="1">
    <citation type="submission" date="2025-08" db="UniProtKB">
        <authorList>
            <consortium name="Ensembl"/>
        </authorList>
    </citation>
    <scope>IDENTIFICATION</scope>
</reference>
<protein>
    <recommendedName>
        <fullName evidence="3">Tantalus-like domain-containing protein</fullName>
    </recommendedName>
</protein>
<dbReference type="InterPro" id="IPR026320">
    <property type="entry name" value="PRR14"/>
</dbReference>
<dbReference type="PANTHER" id="PTHR14522">
    <property type="entry name" value="EMO2-RELATED"/>
    <property type="match status" value="1"/>
</dbReference>
<evidence type="ECO:0000259" key="3">
    <source>
        <dbReference type="Pfam" id="PF15386"/>
    </source>
</evidence>
<dbReference type="GeneTree" id="ENSGT00520000055626"/>